<dbReference type="Pfam" id="PF01843">
    <property type="entry name" value="DIL"/>
    <property type="match status" value="1"/>
</dbReference>
<protein>
    <submittedName>
        <fullName evidence="3 4">Dilute domain-containing protein</fullName>
    </submittedName>
</protein>
<evidence type="ECO:0000259" key="2">
    <source>
        <dbReference type="PROSITE" id="PS51126"/>
    </source>
</evidence>
<feature type="transmembrane region" description="Helical" evidence="1">
    <location>
        <begin position="240"/>
        <end position="260"/>
    </location>
</feature>
<feature type="transmembrane region" description="Helical" evidence="1">
    <location>
        <begin position="291"/>
        <end position="310"/>
    </location>
</feature>
<gene>
    <name evidence="4" type="ORF">HannXRQ_Chr04g0113731</name>
    <name evidence="3" type="ORF">HanXRQr2_Chr04g0171461</name>
</gene>
<keyword evidence="1" id="KW-0812">Transmembrane</keyword>
<reference evidence="4" key="2">
    <citation type="submission" date="2017-02" db="EMBL/GenBank/DDBJ databases">
        <title>Sunflower complete genome.</title>
        <authorList>
            <person name="Langlade N."/>
            <person name="Munos S."/>
        </authorList>
    </citation>
    <scope>NUCLEOTIDE SEQUENCE [LARGE SCALE GENOMIC DNA]</scope>
    <source>
        <tissue evidence="4">Leaves</tissue>
    </source>
</reference>
<proteinExistence type="predicted"/>
<name>A0A251UZ73_HELAN</name>
<dbReference type="OMA" id="DHETEKQ"/>
<dbReference type="FunCoup" id="A0A251UZ73">
    <property type="interactions" value="16"/>
</dbReference>
<evidence type="ECO:0000313" key="3">
    <source>
        <dbReference type="EMBL" id="KAF5810598.1"/>
    </source>
</evidence>
<evidence type="ECO:0000313" key="5">
    <source>
        <dbReference type="Proteomes" id="UP000215914"/>
    </source>
</evidence>
<accession>A0A251UZ73</accession>
<reference evidence="3" key="3">
    <citation type="submission" date="2020-06" db="EMBL/GenBank/DDBJ databases">
        <title>Helianthus annuus Genome sequencing and assembly Release 2.</title>
        <authorList>
            <person name="Gouzy J."/>
            <person name="Langlade N."/>
            <person name="Munos S."/>
        </authorList>
    </citation>
    <scope>NUCLEOTIDE SEQUENCE</scope>
    <source>
        <tissue evidence="3">Leaves</tissue>
    </source>
</reference>
<dbReference type="EMBL" id="MNCJ02000319">
    <property type="protein sequence ID" value="KAF5810598.1"/>
    <property type="molecule type" value="Genomic_DNA"/>
</dbReference>
<dbReference type="Gramene" id="mRNA:HanXRQr2_Chr04g0171461">
    <property type="protein sequence ID" value="mRNA:HanXRQr2_Chr04g0171461"/>
    <property type="gene ID" value="HanXRQr2_Chr04g0171461"/>
</dbReference>
<evidence type="ECO:0000313" key="4">
    <source>
        <dbReference type="EMBL" id="OTG28660.1"/>
    </source>
</evidence>
<organism evidence="4 5">
    <name type="scientific">Helianthus annuus</name>
    <name type="common">Common sunflower</name>
    <dbReference type="NCBI Taxonomy" id="4232"/>
    <lineage>
        <taxon>Eukaryota</taxon>
        <taxon>Viridiplantae</taxon>
        <taxon>Streptophyta</taxon>
        <taxon>Embryophyta</taxon>
        <taxon>Tracheophyta</taxon>
        <taxon>Spermatophyta</taxon>
        <taxon>Magnoliopsida</taxon>
        <taxon>eudicotyledons</taxon>
        <taxon>Gunneridae</taxon>
        <taxon>Pentapetalae</taxon>
        <taxon>asterids</taxon>
        <taxon>campanulids</taxon>
        <taxon>Asterales</taxon>
        <taxon>Asteraceae</taxon>
        <taxon>Asteroideae</taxon>
        <taxon>Heliantheae alliance</taxon>
        <taxon>Heliantheae</taxon>
        <taxon>Helianthus</taxon>
    </lineage>
</organism>
<reference evidence="3 5" key="1">
    <citation type="journal article" date="2017" name="Nature">
        <title>The sunflower genome provides insights into oil metabolism, flowering and Asterid evolution.</title>
        <authorList>
            <person name="Badouin H."/>
            <person name="Gouzy J."/>
            <person name="Grassa C.J."/>
            <person name="Murat F."/>
            <person name="Staton S.E."/>
            <person name="Cottret L."/>
            <person name="Lelandais-Briere C."/>
            <person name="Owens G.L."/>
            <person name="Carrere S."/>
            <person name="Mayjonade B."/>
            <person name="Legrand L."/>
            <person name="Gill N."/>
            <person name="Kane N.C."/>
            <person name="Bowers J.E."/>
            <person name="Hubner S."/>
            <person name="Bellec A."/>
            <person name="Berard A."/>
            <person name="Berges H."/>
            <person name="Blanchet N."/>
            <person name="Boniface M.C."/>
            <person name="Brunel D."/>
            <person name="Catrice O."/>
            <person name="Chaidir N."/>
            <person name="Claudel C."/>
            <person name="Donnadieu C."/>
            <person name="Faraut T."/>
            <person name="Fievet G."/>
            <person name="Helmstetter N."/>
            <person name="King M."/>
            <person name="Knapp S.J."/>
            <person name="Lai Z."/>
            <person name="Le Paslier M.C."/>
            <person name="Lippi Y."/>
            <person name="Lorenzon L."/>
            <person name="Mandel J.R."/>
            <person name="Marage G."/>
            <person name="Marchand G."/>
            <person name="Marquand E."/>
            <person name="Bret-Mestries E."/>
            <person name="Morien E."/>
            <person name="Nambeesan S."/>
            <person name="Nguyen T."/>
            <person name="Pegot-Espagnet P."/>
            <person name="Pouilly N."/>
            <person name="Raftis F."/>
            <person name="Sallet E."/>
            <person name="Schiex T."/>
            <person name="Thomas J."/>
            <person name="Vandecasteele C."/>
            <person name="Vares D."/>
            <person name="Vear F."/>
            <person name="Vautrin S."/>
            <person name="Crespi M."/>
            <person name="Mangin B."/>
            <person name="Burke J.M."/>
            <person name="Salse J."/>
            <person name="Munos S."/>
            <person name="Vincourt P."/>
            <person name="Rieseberg L.H."/>
            <person name="Langlade N.B."/>
        </authorList>
    </citation>
    <scope>NUCLEOTIDE SEQUENCE [LARGE SCALE GENOMIC DNA]</scope>
    <source>
        <strain evidence="5">cv. SF193</strain>
        <tissue evidence="3">Leaves</tissue>
    </source>
</reference>
<dbReference type="PANTHER" id="PTHR16027">
    <property type="entry name" value="DILUTE DOMAIN-CONTAINING PROTEIN YPR089W"/>
    <property type="match status" value="1"/>
</dbReference>
<dbReference type="Proteomes" id="UP000215914">
    <property type="component" value="Chromosome 4"/>
</dbReference>
<dbReference type="InterPro" id="IPR052072">
    <property type="entry name" value="Vascular_dev_regulator"/>
</dbReference>
<sequence>MVLFHIDFQLISGISQSFIIRSQQNDQDLLIECIAQPLGFSKGRPTAACIIYKCLSHWRSFEASKTSIFDRIIQTIDHETEKQDDNNVLAYWLSTASTLLVLTQRQLEAKSPASLFKTQLSASVENIYGMIRDDLKKEISPLLGLCIQAPRKSRENLLKGPTFALASAASQDNLIAHWQEIVNKIECFLNMLKSNNVSALLLTCIAIFGSQTLHTDILFHQCRIIQEVLRQEAFKTRLYTYLHGCIFIFNFINYTCSILLRRECCSLSNGEYVKAGLSELEQWCYKATEEVFFYFFIFLGFFFVSMLLLLNHISVS</sequence>
<evidence type="ECO:0000256" key="1">
    <source>
        <dbReference type="SAM" id="Phobius"/>
    </source>
</evidence>
<keyword evidence="1" id="KW-1133">Transmembrane helix</keyword>
<dbReference type="PROSITE" id="PS51126">
    <property type="entry name" value="DILUTE"/>
    <property type="match status" value="1"/>
</dbReference>
<dbReference type="PANTHER" id="PTHR16027:SF6">
    <property type="entry name" value="DILUTE DOMAIN-CONTAINING PROTEIN"/>
    <property type="match status" value="1"/>
</dbReference>
<keyword evidence="1" id="KW-0472">Membrane</keyword>
<dbReference type="EMBL" id="CM007893">
    <property type="protein sequence ID" value="OTG28660.1"/>
    <property type="molecule type" value="Genomic_DNA"/>
</dbReference>
<dbReference type="AlphaFoldDB" id="A0A251UZ73"/>
<dbReference type="InterPro" id="IPR002710">
    <property type="entry name" value="Dilute_dom"/>
</dbReference>
<keyword evidence="5" id="KW-1185">Reference proteome</keyword>
<feature type="domain" description="Dilute" evidence="2">
    <location>
        <begin position="70"/>
        <end position="316"/>
    </location>
</feature>
<dbReference type="InParanoid" id="A0A251UZ73"/>